<gene>
    <name evidence="3" type="ORF">SADUNF_Sadunf11G0076400</name>
</gene>
<evidence type="ECO:0000313" key="3">
    <source>
        <dbReference type="EMBL" id="KAF9672746.1"/>
    </source>
</evidence>
<evidence type="ECO:0008006" key="5">
    <source>
        <dbReference type="Google" id="ProtNLM"/>
    </source>
</evidence>
<dbReference type="OrthoDB" id="1888725at2759"/>
<name>A0A835JNM3_9ROSI</name>
<dbReference type="PROSITE" id="PS00925">
    <property type="entry name" value="OLEEI"/>
    <property type="match status" value="1"/>
</dbReference>
<dbReference type="PANTHER" id="PTHR31614:SF20">
    <property type="entry name" value="POLLEN PROTEIN OLE E I-LIKE PROTEIN"/>
    <property type="match status" value="1"/>
</dbReference>
<dbReference type="InterPro" id="IPR006040">
    <property type="entry name" value="Allergen_Ole_e_I_CS"/>
</dbReference>
<evidence type="ECO:0000256" key="2">
    <source>
        <dbReference type="ARBA" id="ARBA00023157"/>
    </source>
</evidence>
<dbReference type="PANTHER" id="PTHR31614">
    <property type="entry name" value="PROTEIN DOWNSTREAM OF FLC-RELATED"/>
    <property type="match status" value="1"/>
</dbReference>
<dbReference type="InterPro" id="IPR006041">
    <property type="entry name" value="Pollen_Ole_e1_allergen"/>
</dbReference>
<reference evidence="3 4" key="1">
    <citation type="submission" date="2020-10" db="EMBL/GenBank/DDBJ databases">
        <title>Plant Genome Project.</title>
        <authorList>
            <person name="Zhang R.-G."/>
        </authorList>
    </citation>
    <scope>NUCLEOTIDE SEQUENCE [LARGE SCALE GENOMIC DNA]</scope>
    <source>
        <strain evidence="3">FAFU-HL-1</strain>
        <tissue evidence="3">Leaf</tissue>
    </source>
</reference>
<keyword evidence="4" id="KW-1185">Reference proteome</keyword>
<dbReference type="EMBL" id="JADGMS010000011">
    <property type="protein sequence ID" value="KAF9672746.1"/>
    <property type="molecule type" value="Genomic_DNA"/>
</dbReference>
<sequence length="304" mass="32813">MLLYTDSLVGFSNPLSIRHLEAYSHSSRLQDLLGWQSLILPLGYHHGLSEELPLTDKLLKVCVGISIHGIIPADGGAADSDAAVEDENVMVSDTTTDRVIPTDRDAVTGDGDVDTVATIPIDSDVMAGDEDVVIVVENKDIVPSDTSNAEGSNARSTLCLSSVLISADYLDVEGKVYCDTCRVEFMTRISDAIPGAKVKLVCNNRENGTLTYTVEGATDSSGTYRLPVVGDHEEDICEVRLVESPRADCNEPFQSVNSARILLTKNVGVVDKLRYANALGYMKKVAQPECANILKEMGFLPFEA</sequence>
<dbReference type="GO" id="GO:0005615">
    <property type="term" value="C:extracellular space"/>
    <property type="evidence" value="ECO:0007669"/>
    <property type="project" value="InterPro"/>
</dbReference>
<dbReference type="Pfam" id="PF01190">
    <property type="entry name" value="Pollen_Ole_e_1"/>
    <property type="match status" value="1"/>
</dbReference>
<dbReference type="AlphaFoldDB" id="A0A835JNM3"/>
<evidence type="ECO:0000256" key="1">
    <source>
        <dbReference type="ARBA" id="ARBA00010049"/>
    </source>
</evidence>
<comment type="similarity">
    <text evidence="1">Belongs to the Ole e I family.</text>
</comment>
<organism evidence="3 4">
    <name type="scientific">Salix dunnii</name>
    <dbReference type="NCBI Taxonomy" id="1413687"/>
    <lineage>
        <taxon>Eukaryota</taxon>
        <taxon>Viridiplantae</taxon>
        <taxon>Streptophyta</taxon>
        <taxon>Embryophyta</taxon>
        <taxon>Tracheophyta</taxon>
        <taxon>Spermatophyta</taxon>
        <taxon>Magnoliopsida</taxon>
        <taxon>eudicotyledons</taxon>
        <taxon>Gunneridae</taxon>
        <taxon>Pentapetalae</taxon>
        <taxon>rosids</taxon>
        <taxon>fabids</taxon>
        <taxon>Malpighiales</taxon>
        <taxon>Salicaceae</taxon>
        <taxon>Saliceae</taxon>
        <taxon>Salix</taxon>
    </lineage>
</organism>
<evidence type="ECO:0000313" key="4">
    <source>
        <dbReference type="Proteomes" id="UP000657918"/>
    </source>
</evidence>
<keyword evidence="2" id="KW-1015">Disulfide bond</keyword>
<proteinExistence type="inferred from homology"/>
<protein>
    <recommendedName>
        <fullName evidence="5">Pollen Ole e 1 allergen and extensin family protein</fullName>
    </recommendedName>
</protein>
<comment type="caution">
    <text evidence="3">The sequence shown here is derived from an EMBL/GenBank/DDBJ whole genome shotgun (WGS) entry which is preliminary data.</text>
</comment>
<dbReference type="Proteomes" id="UP000657918">
    <property type="component" value="Chromosome 11"/>
</dbReference>
<accession>A0A835JNM3</accession>